<evidence type="ECO:0000313" key="2">
    <source>
        <dbReference type="Proteomes" id="UP000177126"/>
    </source>
</evidence>
<accession>A0A1G2FR03</accession>
<sequence length="96" mass="11215">MGRHDTTASKVATNELLGTKRKIQQFQGYLKGLDGDIERHEKYHIHKREPYSTDCCNEMMLRTFSIFEHISKHNGAVAIIREIERLKSLKNRNRCA</sequence>
<dbReference type="Proteomes" id="UP000177126">
    <property type="component" value="Unassembled WGS sequence"/>
</dbReference>
<dbReference type="AlphaFoldDB" id="A0A1G2FR03"/>
<proteinExistence type="predicted"/>
<name>A0A1G2FR03_9BACT</name>
<comment type="caution">
    <text evidence="1">The sequence shown here is derived from an EMBL/GenBank/DDBJ whole genome shotgun (WGS) entry which is preliminary data.</text>
</comment>
<organism evidence="1 2">
    <name type="scientific">Candidatus Portnoybacteria bacterium RIFCSPLOWO2_02_FULL_39_11</name>
    <dbReference type="NCBI Taxonomy" id="1802001"/>
    <lineage>
        <taxon>Bacteria</taxon>
        <taxon>Candidatus Portnoyibacteriota</taxon>
    </lineage>
</organism>
<evidence type="ECO:0000313" key="1">
    <source>
        <dbReference type="EMBL" id="OGZ40050.1"/>
    </source>
</evidence>
<evidence type="ECO:0008006" key="3">
    <source>
        <dbReference type="Google" id="ProtNLM"/>
    </source>
</evidence>
<gene>
    <name evidence="1" type="ORF">A3B04_03535</name>
</gene>
<reference evidence="1 2" key="1">
    <citation type="journal article" date="2016" name="Nat. Commun.">
        <title>Thousands of microbial genomes shed light on interconnected biogeochemical processes in an aquifer system.</title>
        <authorList>
            <person name="Anantharaman K."/>
            <person name="Brown C.T."/>
            <person name="Hug L.A."/>
            <person name="Sharon I."/>
            <person name="Castelle C.J."/>
            <person name="Probst A.J."/>
            <person name="Thomas B.C."/>
            <person name="Singh A."/>
            <person name="Wilkins M.J."/>
            <person name="Karaoz U."/>
            <person name="Brodie E.L."/>
            <person name="Williams K.H."/>
            <person name="Hubbard S.S."/>
            <person name="Banfield J.F."/>
        </authorList>
    </citation>
    <scope>NUCLEOTIDE SEQUENCE [LARGE SCALE GENOMIC DNA]</scope>
</reference>
<protein>
    <recommendedName>
        <fullName evidence="3">C2H2-type domain-containing protein</fullName>
    </recommendedName>
</protein>
<dbReference type="EMBL" id="MHNF01000042">
    <property type="protein sequence ID" value="OGZ40050.1"/>
    <property type="molecule type" value="Genomic_DNA"/>
</dbReference>